<accession>A0A6J8AZM2</accession>
<feature type="transmembrane region" description="Helical" evidence="8">
    <location>
        <begin position="412"/>
        <end position="436"/>
    </location>
</feature>
<dbReference type="InterPro" id="IPR000742">
    <property type="entry name" value="EGF"/>
</dbReference>
<organism evidence="11 12">
    <name type="scientific">Mytilus coruscus</name>
    <name type="common">Sea mussel</name>
    <dbReference type="NCBI Taxonomy" id="42192"/>
    <lineage>
        <taxon>Eukaryota</taxon>
        <taxon>Metazoa</taxon>
        <taxon>Spiralia</taxon>
        <taxon>Lophotrochozoa</taxon>
        <taxon>Mollusca</taxon>
        <taxon>Bivalvia</taxon>
        <taxon>Autobranchia</taxon>
        <taxon>Pteriomorphia</taxon>
        <taxon>Mytilida</taxon>
        <taxon>Mytiloidea</taxon>
        <taxon>Mytilidae</taxon>
        <taxon>Mytilinae</taxon>
        <taxon>Mytilus</taxon>
    </lineage>
</organism>
<sequence length="550" mass="60585">MSLKAGLTCRKVNHSARKTTVTSLLHSNVKATQIMQMTGHCNVQSINQYSSASLEQQEKMSNILSDISSGNRGSITNKHENISNQPSTSTHNIEQLTDDDLTNVDVDAMVACIESYEENSATMATSNNTQPTVIDLAPIMPNSRVCVLPYSKITCKYPYFGDSCLQQCDCEHGVCDHVTGKCDCSVGWTGTKCNIACENGYFGNNCQQVCSCENGNCDHMTGNCACYTGWTGGNCRKPCANGYFGNNCQQECSCENGNCDHITGNCACYTGWTGRNCRKPCANGYFGNNCQQECSCENGNCDHITGNCACYTGWTGRNCRKPCDHQYFGDDCQEKCECENGICNHVTGNCTCQPGWTGKTCNDTCKHGYFGVGCLEKCTCQDGYCDNESGNCTCEVGWNGLTCEEKIPNSHYGTLFTSTSGGFVGFILMLICLSIISIKLRRGMKQTTTRNTATAPTHTEDVTPHYEYIDIENSNIDNEQTMEQYESLRSSDSYEEMSNYDIIITQSAGCENTININLHQYEPLRGSKKRSHIYSDTRPNDDPVYLEVLG</sequence>
<dbReference type="PROSITE" id="PS50027">
    <property type="entry name" value="EGF_LAM_2"/>
    <property type="match status" value="1"/>
</dbReference>
<dbReference type="PROSITE" id="PS00022">
    <property type="entry name" value="EGF_1"/>
    <property type="match status" value="4"/>
</dbReference>
<evidence type="ECO:0000313" key="12">
    <source>
        <dbReference type="Proteomes" id="UP000507470"/>
    </source>
</evidence>
<dbReference type="PRINTS" id="PR00011">
    <property type="entry name" value="EGFLAMININ"/>
</dbReference>
<keyword evidence="1 6" id="KW-0245">EGF-like domain</keyword>
<dbReference type="OrthoDB" id="6102325at2759"/>
<evidence type="ECO:0000259" key="10">
    <source>
        <dbReference type="PROSITE" id="PS50027"/>
    </source>
</evidence>
<feature type="domain" description="EGF-like" evidence="9">
    <location>
        <begin position="328"/>
        <end position="362"/>
    </location>
</feature>
<dbReference type="EMBL" id="CACVKT020002176">
    <property type="protein sequence ID" value="CAC5376217.1"/>
    <property type="molecule type" value="Genomic_DNA"/>
</dbReference>
<evidence type="ECO:0000256" key="1">
    <source>
        <dbReference type="ARBA" id="ARBA00022536"/>
    </source>
</evidence>
<evidence type="ECO:0000313" key="11">
    <source>
        <dbReference type="EMBL" id="CAC5376217.1"/>
    </source>
</evidence>
<dbReference type="GO" id="GO:0003677">
    <property type="term" value="F:DNA binding"/>
    <property type="evidence" value="ECO:0007669"/>
    <property type="project" value="InterPro"/>
</dbReference>
<reference evidence="11 12" key="1">
    <citation type="submission" date="2020-06" db="EMBL/GenBank/DDBJ databases">
        <authorList>
            <person name="Li R."/>
            <person name="Bekaert M."/>
        </authorList>
    </citation>
    <scope>NUCLEOTIDE SEQUENCE [LARGE SCALE GENOMIC DNA]</scope>
    <source>
        <strain evidence="12">wild</strain>
    </source>
</reference>
<dbReference type="Gene3D" id="1.10.443.10">
    <property type="entry name" value="Intergrase catalytic core"/>
    <property type="match status" value="1"/>
</dbReference>
<dbReference type="InterPro" id="IPR013762">
    <property type="entry name" value="Integrase-like_cat_sf"/>
</dbReference>
<keyword evidence="8" id="KW-0812">Transmembrane</keyword>
<dbReference type="PANTHER" id="PTHR24043">
    <property type="entry name" value="SCAVENGER RECEPTOR CLASS F"/>
    <property type="match status" value="1"/>
</dbReference>
<dbReference type="PANTHER" id="PTHR24043:SF8">
    <property type="entry name" value="EGF-LIKE DOMAIN-CONTAINING PROTEIN"/>
    <property type="match status" value="1"/>
</dbReference>
<evidence type="ECO:0008006" key="13">
    <source>
        <dbReference type="Google" id="ProtNLM"/>
    </source>
</evidence>
<evidence type="ECO:0000256" key="6">
    <source>
        <dbReference type="PROSITE-ProRule" id="PRU00076"/>
    </source>
</evidence>
<dbReference type="Proteomes" id="UP000507470">
    <property type="component" value="Unassembled WGS sequence"/>
</dbReference>
<dbReference type="AlphaFoldDB" id="A0A6J8AZM2"/>
<feature type="domain" description="Laminin EGF-like" evidence="10">
    <location>
        <begin position="336"/>
        <end position="382"/>
    </location>
</feature>
<proteinExistence type="predicted"/>
<evidence type="ECO:0000256" key="5">
    <source>
        <dbReference type="ARBA" id="ARBA00023172"/>
    </source>
</evidence>
<name>A0A6J8AZM2_MYTCO</name>
<dbReference type="GO" id="GO:0005044">
    <property type="term" value="F:scavenger receptor activity"/>
    <property type="evidence" value="ECO:0007669"/>
    <property type="project" value="InterPro"/>
</dbReference>
<keyword evidence="7" id="KW-0424">Laminin EGF-like domain</keyword>
<evidence type="ECO:0000256" key="4">
    <source>
        <dbReference type="ARBA" id="ARBA00023157"/>
    </source>
</evidence>
<evidence type="ECO:0000256" key="7">
    <source>
        <dbReference type="PROSITE-ProRule" id="PRU00460"/>
    </source>
</evidence>
<keyword evidence="3" id="KW-0677">Repeat</keyword>
<dbReference type="SMART" id="SM00180">
    <property type="entry name" value="EGF_Lam"/>
    <property type="match status" value="3"/>
</dbReference>
<protein>
    <recommendedName>
        <fullName evidence="13">MEGF10_11</fullName>
    </recommendedName>
</protein>
<dbReference type="Gene3D" id="2.170.300.10">
    <property type="entry name" value="Tie2 ligand-binding domain superfamily"/>
    <property type="match status" value="2"/>
</dbReference>
<dbReference type="SMART" id="SM00181">
    <property type="entry name" value="EGF"/>
    <property type="match status" value="6"/>
</dbReference>
<dbReference type="PROSITE" id="PS50026">
    <property type="entry name" value="EGF_3"/>
    <property type="match status" value="1"/>
</dbReference>
<keyword evidence="5" id="KW-0233">DNA recombination</keyword>
<keyword evidence="12" id="KW-1185">Reference proteome</keyword>
<dbReference type="GO" id="GO:0006310">
    <property type="term" value="P:DNA recombination"/>
    <property type="evidence" value="ECO:0007669"/>
    <property type="project" value="UniProtKB-KW"/>
</dbReference>
<keyword evidence="4 6" id="KW-1015">Disulfide bond</keyword>
<gene>
    <name evidence="11" type="ORF">MCOR_12942</name>
</gene>
<evidence type="ECO:0000256" key="8">
    <source>
        <dbReference type="SAM" id="Phobius"/>
    </source>
</evidence>
<keyword evidence="8" id="KW-0472">Membrane</keyword>
<evidence type="ECO:0000256" key="2">
    <source>
        <dbReference type="ARBA" id="ARBA00022729"/>
    </source>
</evidence>
<keyword evidence="2" id="KW-0732">Signal</keyword>
<dbReference type="InterPro" id="IPR002049">
    <property type="entry name" value="LE_dom"/>
</dbReference>
<dbReference type="SUPFAM" id="SSF56349">
    <property type="entry name" value="DNA breaking-rejoining enzymes"/>
    <property type="match status" value="1"/>
</dbReference>
<feature type="disulfide bond" evidence="6">
    <location>
        <begin position="352"/>
        <end position="361"/>
    </location>
</feature>
<keyword evidence="8" id="KW-1133">Transmembrane helix</keyword>
<evidence type="ECO:0000256" key="3">
    <source>
        <dbReference type="ARBA" id="ARBA00022737"/>
    </source>
</evidence>
<evidence type="ECO:0000259" key="9">
    <source>
        <dbReference type="PROSITE" id="PS50026"/>
    </source>
</evidence>
<dbReference type="GO" id="GO:0015074">
    <property type="term" value="P:DNA integration"/>
    <property type="evidence" value="ECO:0007669"/>
    <property type="project" value="InterPro"/>
</dbReference>
<dbReference type="InterPro" id="IPR011010">
    <property type="entry name" value="DNA_brk_join_enz"/>
</dbReference>
<dbReference type="FunFam" id="2.170.300.10:FF:000041">
    <property type="entry name" value="Tyrosine protein kinase receptor tie-1, putative"/>
    <property type="match status" value="2"/>
</dbReference>
<comment type="caution">
    <text evidence="6">Lacks conserved residue(s) required for the propagation of feature annotation.</text>
</comment>
<dbReference type="InterPro" id="IPR042635">
    <property type="entry name" value="MEGF10/SREC1/2-like"/>
</dbReference>